<keyword evidence="3" id="KW-1185">Reference proteome</keyword>
<dbReference type="Proteomes" id="UP001346149">
    <property type="component" value="Unassembled WGS sequence"/>
</dbReference>
<dbReference type="PANTHER" id="PTHR31300">
    <property type="entry name" value="LIPASE"/>
    <property type="match status" value="1"/>
</dbReference>
<sequence length="424" mass="46903">MQKQPPASMLKLCPNYDKEDGLDTVLEVPIPEEMFTNMGSNGLLRWQNLRAFMRAQSNDGKSSSSSSGSSSSVSRLSSGSRGEFSALLKLVGSPLIPFQAQSDQALTRPIRDCSIEASTAKYIVQQYVAATGGQGALNAVSSMYAVGQVKMIGSEMSQNDGNVQPRGDYEVGGFVLWQKNPDLWFLELVVSGFKVSAGSDGKVSWSQSSTQPCNAICIGENTISDEDCFVLKIEAAPEILRVQSSPHTELVHHKVWGYFSQRTGLLIHFEDSKLVRMKTASKGNHAAFWETTMETAIGDYRYVDGINIAHCGKTSVTLFRYGGKVNHKRKIEETWTIEEVDFNICGLSTDCFLPPADLKKDPENGDHGIGNHNSTFNTRPCKRARPRKVVVVQNTGTEQMEEAQKAPEEAEEDEYWFSEWQTLQ</sequence>
<comment type="caution">
    <text evidence="2">The sequence shown here is derived from an EMBL/GenBank/DDBJ whole genome shotgun (WGS) entry which is preliminary data.</text>
</comment>
<protein>
    <submittedName>
        <fullName evidence="2">Uncharacterized protein</fullName>
    </submittedName>
</protein>
<evidence type="ECO:0000313" key="3">
    <source>
        <dbReference type="Proteomes" id="UP001346149"/>
    </source>
</evidence>
<dbReference type="PANTHER" id="PTHR31300:SF25">
    <property type="entry name" value="DUF620 FAMILY PROTEIN (DUF620)"/>
    <property type="match status" value="1"/>
</dbReference>
<proteinExistence type="predicted"/>
<gene>
    <name evidence="2" type="ORF">SAY86_012096</name>
</gene>
<name>A0AAN7R8X0_TRANT</name>
<reference evidence="2 3" key="1">
    <citation type="journal article" date="2023" name="Hortic Res">
        <title>Pangenome of water caltrop reveals structural variations and asymmetric subgenome divergence after allopolyploidization.</title>
        <authorList>
            <person name="Zhang X."/>
            <person name="Chen Y."/>
            <person name="Wang L."/>
            <person name="Yuan Y."/>
            <person name="Fang M."/>
            <person name="Shi L."/>
            <person name="Lu R."/>
            <person name="Comes H.P."/>
            <person name="Ma Y."/>
            <person name="Chen Y."/>
            <person name="Huang G."/>
            <person name="Zhou Y."/>
            <person name="Zheng Z."/>
            <person name="Qiu Y."/>
        </authorList>
    </citation>
    <scope>NUCLEOTIDE SEQUENCE [LARGE SCALE GENOMIC DNA]</scope>
    <source>
        <strain evidence="2">F231</strain>
    </source>
</reference>
<evidence type="ECO:0000313" key="2">
    <source>
        <dbReference type="EMBL" id="KAK4794102.1"/>
    </source>
</evidence>
<evidence type="ECO:0000256" key="1">
    <source>
        <dbReference type="SAM" id="MobiDB-lite"/>
    </source>
</evidence>
<organism evidence="2 3">
    <name type="scientific">Trapa natans</name>
    <name type="common">Water chestnut</name>
    <dbReference type="NCBI Taxonomy" id="22666"/>
    <lineage>
        <taxon>Eukaryota</taxon>
        <taxon>Viridiplantae</taxon>
        <taxon>Streptophyta</taxon>
        <taxon>Embryophyta</taxon>
        <taxon>Tracheophyta</taxon>
        <taxon>Spermatophyta</taxon>
        <taxon>Magnoliopsida</taxon>
        <taxon>eudicotyledons</taxon>
        <taxon>Gunneridae</taxon>
        <taxon>Pentapetalae</taxon>
        <taxon>rosids</taxon>
        <taxon>malvids</taxon>
        <taxon>Myrtales</taxon>
        <taxon>Lythraceae</taxon>
        <taxon>Trapa</taxon>
    </lineage>
</organism>
<dbReference type="Pfam" id="PF04788">
    <property type="entry name" value="DUF620"/>
    <property type="match status" value="2"/>
</dbReference>
<dbReference type="AlphaFoldDB" id="A0AAN7R8X0"/>
<accession>A0AAN7R8X0</accession>
<dbReference type="InterPro" id="IPR006873">
    <property type="entry name" value="DUF620"/>
</dbReference>
<feature type="region of interest" description="Disordered" evidence="1">
    <location>
        <begin position="57"/>
        <end position="78"/>
    </location>
</feature>
<feature type="region of interest" description="Disordered" evidence="1">
    <location>
        <begin position="362"/>
        <end position="424"/>
    </location>
</feature>
<dbReference type="EMBL" id="JAXQNO010000007">
    <property type="protein sequence ID" value="KAK4794102.1"/>
    <property type="molecule type" value="Genomic_DNA"/>
</dbReference>
<feature type="compositionally biased region" description="Low complexity" evidence="1">
    <location>
        <begin position="62"/>
        <end position="78"/>
    </location>
</feature>